<dbReference type="EMBL" id="FOSG01000001">
    <property type="protein sequence ID" value="SFJ76228.1"/>
    <property type="molecule type" value="Genomic_DNA"/>
</dbReference>
<organism evidence="1 2">
    <name type="scientific">Streptomyces pini</name>
    <dbReference type="NCBI Taxonomy" id="1520580"/>
    <lineage>
        <taxon>Bacteria</taxon>
        <taxon>Bacillati</taxon>
        <taxon>Actinomycetota</taxon>
        <taxon>Actinomycetes</taxon>
        <taxon>Kitasatosporales</taxon>
        <taxon>Streptomycetaceae</taxon>
        <taxon>Streptomyces</taxon>
    </lineage>
</organism>
<sequence length="250" mass="27330">MNPVPLPDPTAVLAETDWCALEHAYGSAEDTHAQLIALLDADQGVRSRALEHLDHAVLHQTTLYSATAPAALYVAGVLSDPRTAATVNVLPRTSPAPLRAELLDWLGSAANEVTDEAESISRHHGFPPEDYPPFGRIREIRPALFAAVSDCLGDPDPQVREAAIAACIPLLDDPHLLSRRTDLIPLLRETLVISARWQYRDRAIEALAAWGEDTTGLEVRRDPFGWCDTPPDLSTSGWDLLPEDRDGLPF</sequence>
<dbReference type="RefSeq" id="WP_093846722.1">
    <property type="nucleotide sequence ID" value="NZ_FOSG01000001.1"/>
</dbReference>
<evidence type="ECO:0000313" key="2">
    <source>
        <dbReference type="Proteomes" id="UP000198928"/>
    </source>
</evidence>
<dbReference type="OrthoDB" id="292843at2"/>
<keyword evidence="2" id="KW-1185">Reference proteome</keyword>
<evidence type="ECO:0000313" key="1">
    <source>
        <dbReference type="EMBL" id="SFJ76228.1"/>
    </source>
</evidence>
<gene>
    <name evidence="1" type="ORF">SAMN05192584_101193</name>
</gene>
<evidence type="ECO:0008006" key="3">
    <source>
        <dbReference type="Google" id="ProtNLM"/>
    </source>
</evidence>
<reference evidence="2" key="1">
    <citation type="submission" date="2016-10" db="EMBL/GenBank/DDBJ databases">
        <authorList>
            <person name="Varghese N."/>
            <person name="Submissions S."/>
        </authorList>
    </citation>
    <scope>NUCLEOTIDE SEQUENCE [LARGE SCALE GENOMIC DNA]</scope>
    <source>
        <strain evidence="2">PL19</strain>
    </source>
</reference>
<dbReference type="Proteomes" id="UP000198928">
    <property type="component" value="Unassembled WGS sequence"/>
</dbReference>
<protein>
    <recommendedName>
        <fullName evidence="3">HEAT repeat-containing protein</fullName>
    </recommendedName>
</protein>
<dbReference type="AlphaFoldDB" id="A0A1I3TY54"/>
<dbReference type="InterPro" id="IPR011989">
    <property type="entry name" value="ARM-like"/>
</dbReference>
<dbReference type="Gene3D" id="1.25.10.10">
    <property type="entry name" value="Leucine-rich Repeat Variant"/>
    <property type="match status" value="1"/>
</dbReference>
<accession>A0A1I3TY54</accession>
<name>A0A1I3TY54_9ACTN</name>
<proteinExistence type="predicted"/>
<dbReference type="SUPFAM" id="SSF48371">
    <property type="entry name" value="ARM repeat"/>
    <property type="match status" value="1"/>
</dbReference>
<dbReference type="InterPro" id="IPR016024">
    <property type="entry name" value="ARM-type_fold"/>
</dbReference>